<accession>A0A5J4Z800</accession>
<gene>
    <name evidence="2" type="ORF">FVE85_6815</name>
</gene>
<feature type="compositionally biased region" description="Basic residues" evidence="1">
    <location>
        <begin position="195"/>
        <end position="204"/>
    </location>
</feature>
<reference evidence="3" key="1">
    <citation type="journal article" date="2019" name="Nat. Commun.">
        <title>Expansion of phycobilisome linker gene families in mesophilic red algae.</title>
        <authorList>
            <person name="Lee J."/>
            <person name="Kim D."/>
            <person name="Bhattacharya D."/>
            <person name="Yoon H.S."/>
        </authorList>
    </citation>
    <scope>NUCLEOTIDE SEQUENCE [LARGE SCALE GENOMIC DNA]</scope>
    <source>
        <strain evidence="3">CCMP 1328</strain>
    </source>
</reference>
<evidence type="ECO:0000313" key="2">
    <source>
        <dbReference type="EMBL" id="KAA8499230.1"/>
    </source>
</evidence>
<name>A0A5J4Z800_PORPP</name>
<feature type="compositionally biased region" description="Basic and acidic residues" evidence="1">
    <location>
        <begin position="38"/>
        <end position="47"/>
    </location>
</feature>
<dbReference type="Proteomes" id="UP000324585">
    <property type="component" value="Unassembled WGS sequence"/>
</dbReference>
<evidence type="ECO:0000256" key="1">
    <source>
        <dbReference type="SAM" id="MobiDB-lite"/>
    </source>
</evidence>
<feature type="compositionally biased region" description="Polar residues" evidence="1">
    <location>
        <begin position="234"/>
        <end position="246"/>
    </location>
</feature>
<keyword evidence="3" id="KW-1185">Reference proteome</keyword>
<feature type="compositionally biased region" description="Basic and acidic residues" evidence="1">
    <location>
        <begin position="78"/>
        <end position="87"/>
    </location>
</feature>
<comment type="caution">
    <text evidence="2">The sequence shown here is derived from an EMBL/GenBank/DDBJ whole genome shotgun (WGS) entry which is preliminary data.</text>
</comment>
<feature type="compositionally biased region" description="Basic and acidic residues" evidence="1">
    <location>
        <begin position="263"/>
        <end position="273"/>
    </location>
</feature>
<feature type="compositionally biased region" description="Low complexity" evidence="1">
    <location>
        <begin position="1"/>
        <end position="10"/>
    </location>
</feature>
<dbReference type="EMBL" id="VRMN01000001">
    <property type="protein sequence ID" value="KAA8499230.1"/>
    <property type="molecule type" value="Genomic_DNA"/>
</dbReference>
<feature type="region of interest" description="Disordered" evidence="1">
    <location>
        <begin position="1"/>
        <end position="273"/>
    </location>
</feature>
<sequence length="485" mass="54051">MSNEGRATARGSGGGAEERDARRAAAAAARRARRRRAPPPDKRHRGDAPGTGTYGLAGRLPVSEKLAARLGSRMAARVADEQDRDSRPPATGSDAQSVENLPRSPRQQSTHSSLSSRARMPSPRRHYRDHGSDGSGSRQRRDGDSQQSFGRTSVGGVAGSTAPQISSIKKSRYSQGKFPSADQEPKQGGQDLRSRFKLGAKRKHAQDGDDTRLRSSTPDHAVLARVEPKHWQRPQPSEQVEGSSQADHFPDASGIDEQAANGERTRGPSDPDRAAFYAHFESLKPNISNQPEVTCPFSPNDLGAFSELPRSHELSETEEIWWSGKLCLSLSQTAQIPIELQVFGAYINKSTYQDQDVEQVRDSFRAGPASVMLTSSTFRRFKDTQKKIGNKSVLLLILPQGKIWSQEEHKRQRADLLNAAEMRRLVARLFWFEEFMQCAWREDREWKESVIFMPLSVNYLAALDIRSEDLKFKNALLATIIREPR</sequence>
<protein>
    <submittedName>
        <fullName evidence="2">Uncharacterized protein</fullName>
    </submittedName>
</protein>
<organism evidence="2 3">
    <name type="scientific">Porphyridium purpureum</name>
    <name type="common">Red alga</name>
    <name type="synonym">Porphyridium cruentum</name>
    <dbReference type="NCBI Taxonomy" id="35688"/>
    <lineage>
        <taxon>Eukaryota</taxon>
        <taxon>Rhodophyta</taxon>
        <taxon>Bangiophyceae</taxon>
        <taxon>Porphyridiales</taxon>
        <taxon>Porphyridiaceae</taxon>
        <taxon>Porphyridium</taxon>
    </lineage>
</organism>
<evidence type="ECO:0000313" key="3">
    <source>
        <dbReference type="Proteomes" id="UP000324585"/>
    </source>
</evidence>
<dbReference type="AlphaFoldDB" id="A0A5J4Z800"/>
<proteinExistence type="predicted"/>
<feature type="compositionally biased region" description="Polar residues" evidence="1">
    <location>
        <begin position="93"/>
        <end position="116"/>
    </location>
</feature>